<evidence type="ECO:0000256" key="7">
    <source>
        <dbReference type="ARBA" id="ARBA00022801"/>
    </source>
</evidence>
<evidence type="ECO:0000256" key="8">
    <source>
        <dbReference type="ARBA" id="ARBA00022833"/>
    </source>
</evidence>
<reference evidence="10" key="1">
    <citation type="submission" date="2021-05" db="EMBL/GenBank/DDBJ databases">
        <authorList>
            <person name="Pietrasiak N."/>
            <person name="Ward R."/>
            <person name="Stajich J.E."/>
            <person name="Kurbessoian T."/>
        </authorList>
    </citation>
    <scope>NUCLEOTIDE SEQUENCE</scope>
    <source>
        <strain evidence="10">GSE-TBD4-15B</strain>
    </source>
</reference>
<dbReference type="PROSITE" id="PS01306">
    <property type="entry name" value="UPF0054"/>
    <property type="match status" value="1"/>
</dbReference>
<reference evidence="10" key="2">
    <citation type="journal article" date="2022" name="Microbiol. Resour. Announc.">
        <title>Metagenome Sequencing to Explore Phylogenomics of Terrestrial Cyanobacteria.</title>
        <authorList>
            <person name="Ward R.D."/>
            <person name="Stajich J.E."/>
            <person name="Johansen J.R."/>
            <person name="Huntemann M."/>
            <person name="Clum A."/>
            <person name="Foster B."/>
            <person name="Foster B."/>
            <person name="Roux S."/>
            <person name="Palaniappan K."/>
            <person name="Varghese N."/>
            <person name="Mukherjee S."/>
            <person name="Reddy T.B.K."/>
            <person name="Daum C."/>
            <person name="Copeland A."/>
            <person name="Chen I.A."/>
            <person name="Ivanova N.N."/>
            <person name="Kyrpides N.C."/>
            <person name="Shapiro N."/>
            <person name="Eloe-Fadrosh E.A."/>
            <person name="Pietrasiak N."/>
        </authorList>
    </citation>
    <scope>NUCLEOTIDE SEQUENCE</scope>
    <source>
        <strain evidence="10">GSE-TBD4-15B</strain>
    </source>
</reference>
<dbReference type="HAMAP" id="MF_00009">
    <property type="entry name" value="Endoribonucl_YbeY"/>
    <property type="match status" value="1"/>
</dbReference>
<feature type="binding site" evidence="9">
    <location>
        <position position="161"/>
    </location>
    <ligand>
        <name>Zn(2+)</name>
        <dbReference type="ChEBI" id="CHEBI:29105"/>
        <note>catalytic</note>
    </ligand>
</feature>
<dbReference type="Gene3D" id="3.40.390.30">
    <property type="entry name" value="Metalloproteases ('zincins'), catalytic domain"/>
    <property type="match status" value="1"/>
</dbReference>
<evidence type="ECO:0000256" key="1">
    <source>
        <dbReference type="ARBA" id="ARBA00010875"/>
    </source>
</evidence>
<dbReference type="InterPro" id="IPR023091">
    <property type="entry name" value="MetalPrtase_cat_dom_sf_prd"/>
</dbReference>
<dbReference type="PANTHER" id="PTHR46986">
    <property type="entry name" value="ENDORIBONUCLEASE YBEY, CHLOROPLASTIC"/>
    <property type="match status" value="1"/>
</dbReference>
<dbReference type="GO" id="GO:0005737">
    <property type="term" value="C:cytoplasm"/>
    <property type="evidence" value="ECO:0007669"/>
    <property type="project" value="UniProtKB-SubCell"/>
</dbReference>
<keyword evidence="5 9" id="KW-0479">Metal-binding</keyword>
<gene>
    <name evidence="9 10" type="primary">ybeY</name>
    <name evidence="10" type="ORF">KME07_03040</name>
</gene>
<evidence type="ECO:0000313" key="10">
    <source>
        <dbReference type="EMBL" id="MBW4464401.1"/>
    </source>
</evidence>
<keyword evidence="9" id="KW-0963">Cytoplasm</keyword>
<dbReference type="PANTHER" id="PTHR46986:SF1">
    <property type="entry name" value="ENDORIBONUCLEASE YBEY, CHLOROPLASTIC"/>
    <property type="match status" value="1"/>
</dbReference>
<comment type="caution">
    <text evidence="10">The sequence shown here is derived from an EMBL/GenBank/DDBJ whole genome shotgun (WGS) entry which is preliminary data.</text>
</comment>
<accession>A0A951U3I3</accession>
<keyword evidence="2 9" id="KW-0690">Ribosome biogenesis</keyword>
<evidence type="ECO:0000256" key="6">
    <source>
        <dbReference type="ARBA" id="ARBA00022759"/>
    </source>
</evidence>
<keyword evidence="4 9" id="KW-0540">Nuclease</keyword>
<name>A0A951U3I3_9CYAN</name>
<dbReference type="AlphaFoldDB" id="A0A951U3I3"/>
<dbReference type="GO" id="GO:0004521">
    <property type="term" value="F:RNA endonuclease activity"/>
    <property type="evidence" value="ECO:0007669"/>
    <property type="project" value="UniProtKB-UniRule"/>
</dbReference>
<dbReference type="SUPFAM" id="SSF55486">
    <property type="entry name" value="Metalloproteases ('zincins'), catalytic domain"/>
    <property type="match status" value="1"/>
</dbReference>
<keyword evidence="3 9" id="KW-0698">rRNA processing</keyword>
<keyword evidence="8 9" id="KW-0862">Zinc</keyword>
<proteinExistence type="inferred from homology"/>
<dbReference type="EC" id="3.1.-.-" evidence="9"/>
<dbReference type="GO" id="GO:0006364">
    <property type="term" value="P:rRNA processing"/>
    <property type="evidence" value="ECO:0007669"/>
    <property type="project" value="UniProtKB-UniRule"/>
</dbReference>
<dbReference type="NCBIfam" id="TIGR00043">
    <property type="entry name" value="rRNA maturation RNase YbeY"/>
    <property type="match status" value="1"/>
</dbReference>
<evidence type="ECO:0000256" key="5">
    <source>
        <dbReference type="ARBA" id="ARBA00022723"/>
    </source>
</evidence>
<dbReference type="GO" id="GO:0008270">
    <property type="term" value="F:zinc ion binding"/>
    <property type="evidence" value="ECO:0007669"/>
    <property type="project" value="UniProtKB-UniRule"/>
</dbReference>
<comment type="function">
    <text evidence="9">Single strand-specific metallo-endoribonuclease involved in late-stage 70S ribosome quality control and in maturation of the 3' terminus of the 16S rRNA.</text>
</comment>
<dbReference type="GO" id="GO:0004222">
    <property type="term" value="F:metalloendopeptidase activity"/>
    <property type="evidence" value="ECO:0007669"/>
    <property type="project" value="InterPro"/>
</dbReference>
<evidence type="ECO:0000256" key="2">
    <source>
        <dbReference type="ARBA" id="ARBA00022517"/>
    </source>
</evidence>
<dbReference type="Pfam" id="PF02130">
    <property type="entry name" value="YbeY"/>
    <property type="match status" value="1"/>
</dbReference>
<dbReference type="InterPro" id="IPR020549">
    <property type="entry name" value="YbeY_CS"/>
</dbReference>
<feature type="binding site" evidence="9">
    <location>
        <position position="155"/>
    </location>
    <ligand>
        <name>Zn(2+)</name>
        <dbReference type="ChEBI" id="CHEBI:29105"/>
        <note>catalytic</note>
    </ligand>
</feature>
<evidence type="ECO:0000256" key="9">
    <source>
        <dbReference type="HAMAP-Rule" id="MF_00009"/>
    </source>
</evidence>
<evidence type="ECO:0000256" key="4">
    <source>
        <dbReference type="ARBA" id="ARBA00022722"/>
    </source>
</evidence>
<protein>
    <recommendedName>
        <fullName evidence="9">Endoribonuclease YbeY</fullName>
        <ecNumber evidence="9">3.1.-.-</ecNumber>
    </recommendedName>
</protein>
<sequence>MPPIQVEVIVQNYFAEQAAEQEATEREAAEPDTSAGIQSPAIELATWESWFERWLEALDPKLSPIQAYELSLRLTDDAEIQSLNAQYRQTDQPTDVLAFAALEVESALPAAAQLEMPLYLGDIVISVETAQVQAAQHGHELRQELAWLAAHALLHLLGWDHPDKASLLEMLQQQQALLETIGETVGETIGCSSSYYQDDYQDEKQNDKTDGASLSIHS</sequence>
<comment type="similarity">
    <text evidence="1 9">Belongs to the endoribonuclease YbeY family.</text>
</comment>
<evidence type="ECO:0000313" key="11">
    <source>
        <dbReference type="Proteomes" id="UP000707356"/>
    </source>
</evidence>
<dbReference type="EMBL" id="JAHHHV010000012">
    <property type="protein sequence ID" value="MBW4464401.1"/>
    <property type="molecule type" value="Genomic_DNA"/>
</dbReference>
<dbReference type="InterPro" id="IPR002036">
    <property type="entry name" value="YbeY"/>
</dbReference>
<feature type="binding site" evidence="9">
    <location>
        <position position="151"/>
    </location>
    <ligand>
        <name>Zn(2+)</name>
        <dbReference type="ChEBI" id="CHEBI:29105"/>
        <note>catalytic</note>
    </ligand>
</feature>
<keyword evidence="6 9" id="KW-0255">Endonuclease</keyword>
<keyword evidence="7 9" id="KW-0378">Hydrolase</keyword>
<comment type="cofactor">
    <cofactor evidence="9">
        <name>Zn(2+)</name>
        <dbReference type="ChEBI" id="CHEBI:29105"/>
    </cofactor>
    <text evidence="9">Binds 1 zinc ion.</text>
</comment>
<organism evidence="10 11">
    <name type="scientific">Pegethrix bostrychoides GSE-TBD4-15B</name>
    <dbReference type="NCBI Taxonomy" id="2839662"/>
    <lineage>
        <taxon>Bacteria</taxon>
        <taxon>Bacillati</taxon>
        <taxon>Cyanobacteriota</taxon>
        <taxon>Cyanophyceae</taxon>
        <taxon>Oculatellales</taxon>
        <taxon>Oculatellaceae</taxon>
        <taxon>Pegethrix</taxon>
    </lineage>
</organism>
<dbReference type="Proteomes" id="UP000707356">
    <property type="component" value="Unassembled WGS sequence"/>
</dbReference>
<evidence type="ECO:0000256" key="3">
    <source>
        <dbReference type="ARBA" id="ARBA00022552"/>
    </source>
</evidence>
<comment type="subcellular location">
    <subcellularLocation>
        <location evidence="9">Cytoplasm</location>
    </subcellularLocation>
</comment>